<comment type="caution">
    <text evidence="1">The sequence shown here is derived from an EMBL/GenBank/DDBJ whole genome shotgun (WGS) entry which is preliminary data.</text>
</comment>
<protein>
    <submittedName>
        <fullName evidence="1">Uncharacterized protein</fullName>
    </submittedName>
</protein>
<name>A0A2N5RU01_9BASI</name>
<gene>
    <name evidence="1" type="ORF">PCASD_26822</name>
</gene>
<evidence type="ECO:0000313" key="2">
    <source>
        <dbReference type="Proteomes" id="UP000235392"/>
    </source>
</evidence>
<reference evidence="1 2" key="1">
    <citation type="submission" date="2017-11" db="EMBL/GenBank/DDBJ databases">
        <title>De novo assembly and phasing of dikaryotic genomes from two isolates of Puccinia coronata f. sp. avenae, the causal agent of oat crown rust.</title>
        <authorList>
            <person name="Miller M.E."/>
            <person name="Zhang Y."/>
            <person name="Omidvar V."/>
            <person name="Sperschneider J."/>
            <person name="Schwessinger B."/>
            <person name="Raley C."/>
            <person name="Palmer J.M."/>
            <person name="Garnica D."/>
            <person name="Upadhyaya N."/>
            <person name="Rathjen J."/>
            <person name="Taylor J.M."/>
            <person name="Park R.F."/>
            <person name="Dodds P.N."/>
            <person name="Hirsch C.D."/>
            <person name="Kianian S.F."/>
            <person name="Figueroa M."/>
        </authorList>
    </citation>
    <scope>NUCLEOTIDE SEQUENCE [LARGE SCALE GENOMIC DNA]</scope>
    <source>
        <strain evidence="1">12SD80</strain>
    </source>
</reference>
<dbReference type="AlphaFoldDB" id="A0A2N5RU01"/>
<dbReference type="Proteomes" id="UP000235392">
    <property type="component" value="Unassembled WGS sequence"/>
</dbReference>
<dbReference type="EMBL" id="PGCI01001567">
    <property type="protein sequence ID" value="PLW04448.1"/>
    <property type="molecule type" value="Genomic_DNA"/>
</dbReference>
<sequence>MHGICPRKKTAASPWALAGGPILEKRGYRRQHVCSNAQVNQETDSPIPISNNHGQLAQKSEMKYFGFYCPMQPGSPLMMLSA</sequence>
<proteinExistence type="predicted"/>
<accession>A0A2N5RU01</accession>
<evidence type="ECO:0000313" key="1">
    <source>
        <dbReference type="EMBL" id="PLW04448.1"/>
    </source>
</evidence>
<organism evidence="1 2">
    <name type="scientific">Puccinia coronata f. sp. avenae</name>
    <dbReference type="NCBI Taxonomy" id="200324"/>
    <lineage>
        <taxon>Eukaryota</taxon>
        <taxon>Fungi</taxon>
        <taxon>Dikarya</taxon>
        <taxon>Basidiomycota</taxon>
        <taxon>Pucciniomycotina</taxon>
        <taxon>Pucciniomycetes</taxon>
        <taxon>Pucciniales</taxon>
        <taxon>Pucciniaceae</taxon>
        <taxon>Puccinia</taxon>
    </lineage>
</organism>